<dbReference type="Pfam" id="PF00067">
    <property type="entry name" value="p450"/>
    <property type="match status" value="1"/>
</dbReference>
<comment type="similarity">
    <text evidence="1 2">Belongs to the cytochrome P450 family.</text>
</comment>
<dbReference type="PROSITE" id="PS00086">
    <property type="entry name" value="CYTOCHROME_P450"/>
    <property type="match status" value="1"/>
</dbReference>
<accession>A0ABW6PY14</accession>
<dbReference type="Gene3D" id="1.10.630.10">
    <property type="entry name" value="Cytochrome P450"/>
    <property type="match status" value="1"/>
</dbReference>
<keyword evidence="2" id="KW-0503">Monooxygenase</keyword>
<gene>
    <name evidence="4" type="ORF">ACFVZC_00020</name>
</gene>
<dbReference type="PRINTS" id="PR00359">
    <property type="entry name" value="BP450"/>
</dbReference>
<dbReference type="RefSeq" id="WP_388231863.1">
    <property type="nucleotide sequence ID" value="NZ_JBHVZQ010000001.1"/>
</dbReference>
<evidence type="ECO:0000313" key="5">
    <source>
        <dbReference type="Proteomes" id="UP001601627"/>
    </source>
</evidence>
<dbReference type="CDD" id="cd11029">
    <property type="entry name" value="CYP107-like"/>
    <property type="match status" value="1"/>
</dbReference>
<keyword evidence="2" id="KW-0349">Heme</keyword>
<dbReference type="InterPro" id="IPR002397">
    <property type="entry name" value="Cyt_P450_B"/>
</dbReference>
<evidence type="ECO:0000256" key="1">
    <source>
        <dbReference type="ARBA" id="ARBA00010617"/>
    </source>
</evidence>
<dbReference type="SUPFAM" id="SSF48264">
    <property type="entry name" value="Cytochrome P450"/>
    <property type="match status" value="1"/>
</dbReference>
<dbReference type="Proteomes" id="UP001601627">
    <property type="component" value="Unassembled WGS sequence"/>
</dbReference>
<evidence type="ECO:0000256" key="3">
    <source>
        <dbReference type="SAM" id="MobiDB-lite"/>
    </source>
</evidence>
<dbReference type="PANTHER" id="PTHR46696">
    <property type="entry name" value="P450, PUTATIVE (EUROFUNG)-RELATED"/>
    <property type="match status" value="1"/>
</dbReference>
<sequence length="378" mass="41052">MHPARLPDGTVCWLVTRYDEARTALSHPFLSTDPAHASPPHERPPWEHGAPQAVLDRTAGRHLLHTDPPTHTRLRNLVNRALSRQGSAVGRRGVERTVDRALGRLAGHEESELLSEFALPTAFAVISELLGVPHALRARLEESAEALVVMGGRPAAPDAERAAAGEVIDLVTGLFREKRTTPEDDLLSHLASATDEEGTRFDEGELVATACLLLFTGYGTVAYALCNGVINLLTRPDQLAAARTSPALLVSAIEEVLRFEGPGDSAALRYTTASVRLGDVDIPPGECVVVSIQSANRDGCRFAAPDRFDISRKPGGHLAFGHGIHHCLGAPLARLEVEVALTRLFTRFPALRLAVDPDELEWHRFLPLRSAHRLPVRL</sequence>
<dbReference type="InterPro" id="IPR001128">
    <property type="entry name" value="Cyt_P450"/>
</dbReference>
<keyword evidence="2" id="KW-0479">Metal-binding</keyword>
<protein>
    <submittedName>
        <fullName evidence="4">Cytochrome P450</fullName>
    </submittedName>
</protein>
<keyword evidence="5" id="KW-1185">Reference proteome</keyword>
<reference evidence="4 5" key="1">
    <citation type="submission" date="2024-09" db="EMBL/GenBank/DDBJ databases">
        <title>The Natural Products Discovery Center: Release of the First 8490 Sequenced Strains for Exploring Actinobacteria Biosynthetic Diversity.</title>
        <authorList>
            <person name="Kalkreuter E."/>
            <person name="Kautsar S.A."/>
            <person name="Yang D."/>
            <person name="Bader C.D."/>
            <person name="Teijaro C.N."/>
            <person name="Fluegel L."/>
            <person name="Davis C.M."/>
            <person name="Simpson J.R."/>
            <person name="Lauterbach L."/>
            <person name="Steele A.D."/>
            <person name="Gui C."/>
            <person name="Meng S."/>
            <person name="Li G."/>
            <person name="Viehrig K."/>
            <person name="Ye F."/>
            <person name="Su P."/>
            <person name="Kiefer A.F."/>
            <person name="Nichols A."/>
            <person name="Cepeda A.J."/>
            <person name="Yan W."/>
            <person name="Fan B."/>
            <person name="Jiang Y."/>
            <person name="Adhikari A."/>
            <person name="Zheng C.-J."/>
            <person name="Schuster L."/>
            <person name="Cowan T.M."/>
            <person name="Smanski M.J."/>
            <person name="Chevrette M.G."/>
            <person name="De Carvalho L.P.S."/>
            <person name="Shen B."/>
        </authorList>
    </citation>
    <scope>NUCLEOTIDE SEQUENCE [LARGE SCALE GENOMIC DNA]</scope>
    <source>
        <strain evidence="4 5">NPDC058328</strain>
    </source>
</reference>
<organism evidence="4 5">
    <name type="scientific">Streptomyces marokkonensis</name>
    <dbReference type="NCBI Taxonomy" id="324855"/>
    <lineage>
        <taxon>Bacteria</taxon>
        <taxon>Bacillati</taxon>
        <taxon>Actinomycetota</taxon>
        <taxon>Actinomycetes</taxon>
        <taxon>Kitasatosporales</taxon>
        <taxon>Streptomycetaceae</taxon>
        <taxon>Streptomyces</taxon>
    </lineage>
</organism>
<keyword evidence="2" id="KW-0560">Oxidoreductase</keyword>
<evidence type="ECO:0000256" key="2">
    <source>
        <dbReference type="RuleBase" id="RU000461"/>
    </source>
</evidence>
<dbReference type="EMBL" id="JBHVZQ010000001">
    <property type="protein sequence ID" value="MFF1271810.1"/>
    <property type="molecule type" value="Genomic_DNA"/>
</dbReference>
<evidence type="ECO:0000313" key="4">
    <source>
        <dbReference type="EMBL" id="MFF1271810.1"/>
    </source>
</evidence>
<dbReference type="PANTHER" id="PTHR46696:SF1">
    <property type="entry name" value="CYTOCHROME P450 YJIB-RELATED"/>
    <property type="match status" value="1"/>
</dbReference>
<comment type="caution">
    <text evidence="4">The sequence shown here is derived from an EMBL/GenBank/DDBJ whole genome shotgun (WGS) entry which is preliminary data.</text>
</comment>
<dbReference type="InterPro" id="IPR017972">
    <property type="entry name" value="Cyt_P450_CS"/>
</dbReference>
<feature type="region of interest" description="Disordered" evidence="3">
    <location>
        <begin position="29"/>
        <end position="49"/>
    </location>
</feature>
<dbReference type="InterPro" id="IPR036396">
    <property type="entry name" value="Cyt_P450_sf"/>
</dbReference>
<keyword evidence="2" id="KW-0408">Iron</keyword>
<proteinExistence type="inferred from homology"/>
<name>A0ABW6PY14_9ACTN</name>